<dbReference type="RefSeq" id="WP_241062686.1">
    <property type="nucleotide sequence ID" value="NZ_JAKWJU010000002.1"/>
</dbReference>
<gene>
    <name evidence="6" type="ORF">MMA15_26495</name>
</gene>
<evidence type="ECO:0000259" key="5">
    <source>
        <dbReference type="Pfam" id="PF14833"/>
    </source>
</evidence>
<keyword evidence="3" id="KW-0520">NAD</keyword>
<evidence type="ECO:0000256" key="2">
    <source>
        <dbReference type="ARBA" id="ARBA00023002"/>
    </source>
</evidence>
<dbReference type="InterPro" id="IPR006115">
    <property type="entry name" value="6PGDH_NADP-bd"/>
</dbReference>
<keyword evidence="2" id="KW-0560">Oxidoreductase</keyword>
<name>A0ABS9T689_9ACTN</name>
<feature type="domain" description="6-phosphogluconate dehydrogenase NADP-binding" evidence="4">
    <location>
        <begin position="12"/>
        <end position="171"/>
    </location>
</feature>
<organism evidence="6 7">
    <name type="scientific">Streptomyces marispadix</name>
    <dbReference type="NCBI Taxonomy" id="2922868"/>
    <lineage>
        <taxon>Bacteria</taxon>
        <taxon>Bacillati</taxon>
        <taxon>Actinomycetota</taxon>
        <taxon>Actinomycetes</taxon>
        <taxon>Kitasatosporales</taxon>
        <taxon>Streptomycetaceae</taxon>
        <taxon>Streptomyces</taxon>
    </lineage>
</organism>
<dbReference type="SUPFAM" id="SSF48179">
    <property type="entry name" value="6-phosphogluconate dehydrogenase C-terminal domain-like"/>
    <property type="match status" value="1"/>
</dbReference>
<comment type="caution">
    <text evidence="6">The sequence shown here is derived from an EMBL/GenBank/DDBJ whole genome shotgun (WGS) entry which is preliminary data.</text>
</comment>
<dbReference type="InterPro" id="IPR008927">
    <property type="entry name" value="6-PGluconate_DH-like_C_sf"/>
</dbReference>
<evidence type="ECO:0000313" key="6">
    <source>
        <dbReference type="EMBL" id="MCH6163821.1"/>
    </source>
</evidence>
<dbReference type="Pfam" id="PF14833">
    <property type="entry name" value="NAD_binding_11"/>
    <property type="match status" value="1"/>
</dbReference>
<sequence>MTSADSATIDRLGFIGLGVMGSRQCLNVSRKSDLPLTVFDARPGNAASLVASGAVAATSAGDVAAKADLVFLSLPGGDEVASVLYDDGGVLAGARPGTLVVDLSTTPVGVAREAHRRLAERGVGFLDAPVARTRRAAADGTLAIMAGGTAENYASAEPFLRMMGTEITHCGPAGAGALLKLLNNTVVFETVVALAEAVTLARRSGLVSDEVLFDVLGGGSAASFVLENHGRSALLPDEHPTGVFPASYMRKDVGYTLDLASELGVALPAATLAHSLLGRLCEHGLGDNYHTAVVRLLDQRSETS</sequence>
<dbReference type="InterPro" id="IPR029154">
    <property type="entry name" value="HIBADH-like_NADP-bd"/>
</dbReference>
<reference evidence="6" key="2">
    <citation type="journal article" date="2023" name="Int. J. Syst. Evol. Microbiol.">
        <title>Streptomyces marispadix sp. nov., isolated from marine beach sediment of the Northern Coast of Portugal.</title>
        <authorList>
            <person name="dos Santos J.D.N."/>
            <person name="Vitorino I.R."/>
            <person name="Kallscheuer N."/>
            <person name="Srivastava A."/>
            <person name="Krautwurst S."/>
            <person name="Marz M."/>
            <person name="Jogler C."/>
            <person name="Lobo Da Cunha A."/>
            <person name="Catita J."/>
            <person name="Goncalves H."/>
            <person name="Gonzalez I."/>
            <person name="Reyes F."/>
            <person name="Lage O.M."/>
        </authorList>
    </citation>
    <scope>NUCLEOTIDE SEQUENCE</scope>
    <source>
        <strain evidence="6">M600PL45_2</strain>
    </source>
</reference>
<protein>
    <submittedName>
        <fullName evidence="6">NAD(P)-dependent oxidoreductase</fullName>
    </submittedName>
</protein>
<dbReference type="Proteomes" id="UP001166784">
    <property type="component" value="Unassembled WGS sequence"/>
</dbReference>
<dbReference type="Gene3D" id="1.10.1040.10">
    <property type="entry name" value="N-(1-d-carboxylethyl)-l-norvaline Dehydrogenase, domain 2"/>
    <property type="match status" value="1"/>
</dbReference>
<dbReference type="Gene3D" id="3.40.50.720">
    <property type="entry name" value="NAD(P)-binding Rossmann-like Domain"/>
    <property type="match status" value="1"/>
</dbReference>
<dbReference type="SUPFAM" id="SSF51735">
    <property type="entry name" value="NAD(P)-binding Rossmann-fold domains"/>
    <property type="match status" value="1"/>
</dbReference>
<dbReference type="InterPro" id="IPR036291">
    <property type="entry name" value="NAD(P)-bd_dom_sf"/>
</dbReference>
<dbReference type="Pfam" id="PF03446">
    <property type="entry name" value="NAD_binding_2"/>
    <property type="match status" value="1"/>
</dbReference>
<evidence type="ECO:0000259" key="4">
    <source>
        <dbReference type="Pfam" id="PF03446"/>
    </source>
</evidence>
<dbReference type="InterPro" id="IPR013328">
    <property type="entry name" value="6PGD_dom2"/>
</dbReference>
<reference evidence="6" key="1">
    <citation type="submission" date="2022-03" db="EMBL/GenBank/DDBJ databases">
        <authorList>
            <person name="Santos J.D.N."/>
            <person name="Kallscheuer N."/>
            <person name="Jogler C."/>
            <person name="Lage O.M."/>
        </authorList>
    </citation>
    <scope>NUCLEOTIDE SEQUENCE</scope>
    <source>
        <strain evidence="6">M600PL45_2</strain>
    </source>
</reference>
<accession>A0ABS9T689</accession>
<comment type="similarity">
    <text evidence="1">Belongs to the HIBADH-related family.</text>
</comment>
<evidence type="ECO:0000313" key="7">
    <source>
        <dbReference type="Proteomes" id="UP001166784"/>
    </source>
</evidence>
<proteinExistence type="inferred from homology"/>
<dbReference type="InterPro" id="IPR015815">
    <property type="entry name" value="HIBADH-related"/>
</dbReference>
<evidence type="ECO:0000256" key="1">
    <source>
        <dbReference type="ARBA" id="ARBA00009080"/>
    </source>
</evidence>
<dbReference type="EMBL" id="JAKWJU010000002">
    <property type="protein sequence ID" value="MCH6163821.1"/>
    <property type="molecule type" value="Genomic_DNA"/>
</dbReference>
<feature type="domain" description="3-hydroxyisobutyrate dehydrogenase-like NAD-binding" evidence="5">
    <location>
        <begin position="174"/>
        <end position="297"/>
    </location>
</feature>
<dbReference type="PANTHER" id="PTHR43060">
    <property type="entry name" value="3-HYDROXYISOBUTYRATE DEHYDROGENASE-LIKE 1, MITOCHONDRIAL-RELATED"/>
    <property type="match status" value="1"/>
</dbReference>
<dbReference type="PANTHER" id="PTHR43060:SF15">
    <property type="entry name" value="3-HYDROXYISOBUTYRATE DEHYDROGENASE-LIKE 1, MITOCHONDRIAL-RELATED"/>
    <property type="match status" value="1"/>
</dbReference>
<keyword evidence="7" id="KW-1185">Reference proteome</keyword>
<evidence type="ECO:0000256" key="3">
    <source>
        <dbReference type="ARBA" id="ARBA00023027"/>
    </source>
</evidence>
<dbReference type="PIRSF" id="PIRSF000103">
    <property type="entry name" value="HIBADH"/>
    <property type="match status" value="1"/>
</dbReference>